<dbReference type="GeneID" id="20304640"/>
<dbReference type="InterPro" id="IPR006680">
    <property type="entry name" value="Amidohydro-rel"/>
</dbReference>
<keyword evidence="6" id="KW-0413">Isomerase</keyword>
<dbReference type="Gene3D" id="3.40.50.1820">
    <property type="entry name" value="alpha/beta hydrolase"/>
    <property type="match status" value="1"/>
</dbReference>
<dbReference type="InterPro" id="IPR011059">
    <property type="entry name" value="Metal-dep_hydrolase_composite"/>
</dbReference>
<dbReference type="Gene3D" id="2.30.40.10">
    <property type="entry name" value="Urease, subunit C, domain 1"/>
    <property type="match status" value="1"/>
</dbReference>
<dbReference type="SUPFAM" id="SSF56529">
    <property type="entry name" value="FAH"/>
    <property type="match status" value="1"/>
</dbReference>
<name>H6BKX3_EXODN</name>
<dbReference type="RefSeq" id="XP_009152235.1">
    <property type="nucleotide sequence ID" value="XM_009153987.1"/>
</dbReference>
<dbReference type="OMA" id="SAEECFF"/>
<proteinExistence type="inferred from homology"/>
<dbReference type="FunFam" id="3.90.850.10:FF:000002">
    <property type="entry name" value="2-hydroxyhepta-2,4-diene-1,7-dioate isomerase"/>
    <property type="match status" value="1"/>
</dbReference>
<dbReference type="SUPFAM" id="SSF51556">
    <property type="entry name" value="Metallo-dependent hydrolases"/>
    <property type="match status" value="1"/>
</dbReference>
<dbReference type="GO" id="GO:0016810">
    <property type="term" value="F:hydrolase activity, acting on carbon-nitrogen (but not peptide) bonds"/>
    <property type="evidence" value="ECO:0007669"/>
    <property type="project" value="InterPro"/>
</dbReference>
<evidence type="ECO:0000259" key="4">
    <source>
        <dbReference type="Pfam" id="PF01557"/>
    </source>
</evidence>
<dbReference type="GO" id="GO:0006107">
    <property type="term" value="P:oxaloacetate metabolic process"/>
    <property type="evidence" value="ECO:0007669"/>
    <property type="project" value="UniProtKB-ARBA"/>
</dbReference>
<keyword evidence="2" id="KW-0479">Metal-binding</keyword>
<dbReference type="Pfam" id="PF01979">
    <property type="entry name" value="Amidohydro_1"/>
    <property type="match status" value="1"/>
</dbReference>
<dbReference type="InterPro" id="IPR036663">
    <property type="entry name" value="Fumarylacetoacetase_C_sf"/>
</dbReference>
<organism evidence="6 7">
    <name type="scientific">Exophiala dermatitidis (strain ATCC 34100 / CBS 525.76 / NIH/UT8656)</name>
    <name type="common">Black yeast</name>
    <name type="synonym">Wangiella dermatitidis</name>
    <dbReference type="NCBI Taxonomy" id="858893"/>
    <lineage>
        <taxon>Eukaryota</taxon>
        <taxon>Fungi</taxon>
        <taxon>Dikarya</taxon>
        <taxon>Ascomycota</taxon>
        <taxon>Pezizomycotina</taxon>
        <taxon>Eurotiomycetes</taxon>
        <taxon>Chaetothyriomycetidae</taxon>
        <taxon>Chaetothyriales</taxon>
        <taxon>Herpotrichiellaceae</taxon>
        <taxon>Exophiala</taxon>
    </lineage>
</organism>
<dbReference type="STRING" id="858893.H6BKX3"/>
<gene>
    <name evidence="6" type="ORF">HMPREF1120_00001</name>
</gene>
<dbReference type="InterPro" id="IPR057744">
    <property type="entry name" value="OTAase-like"/>
</dbReference>
<dbReference type="PRINTS" id="PR00111">
    <property type="entry name" value="ABHYDROLASE"/>
</dbReference>
<comment type="similarity">
    <text evidence="1">Belongs to the FAH family.</text>
</comment>
<dbReference type="EMBL" id="JH226130">
    <property type="protein sequence ID" value="EHY51774.1"/>
    <property type="molecule type" value="Genomic_DNA"/>
</dbReference>
<dbReference type="GO" id="GO:0046872">
    <property type="term" value="F:metal ion binding"/>
    <property type="evidence" value="ECO:0007669"/>
    <property type="project" value="UniProtKB-KW"/>
</dbReference>
<dbReference type="Gene3D" id="3.90.850.10">
    <property type="entry name" value="Fumarylacetoacetase-like, C-terminal domain"/>
    <property type="match status" value="1"/>
</dbReference>
<feature type="domain" description="AB hydrolase-1" evidence="3">
    <location>
        <begin position="830"/>
        <end position="1062"/>
    </location>
</feature>
<protein>
    <submittedName>
        <fullName evidence="6">5-carboxymethyl-2-hydroxymuconate isomerase</fullName>
    </submittedName>
</protein>
<dbReference type="VEuPathDB" id="FungiDB:HMPREF1120_00001"/>
<dbReference type="InterPro" id="IPR032466">
    <property type="entry name" value="Metal_Hydrolase"/>
</dbReference>
<dbReference type="Pfam" id="PF00561">
    <property type="entry name" value="Abhydrolase_1"/>
    <property type="match status" value="1"/>
</dbReference>
<dbReference type="InterPro" id="IPR029058">
    <property type="entry name" value="AB_hydrolase_fold"/>
</dbReference>
<dbReference type="SUPFAM" id="SSF51338">
    <property type="entry name" value="Composite domain of metallo-dependent hydrolases"/>
    <property type="match status" value="1"/>
</dbReference>
<dbReference type="OrthoDB" id="194468at2759"/>
<dbReference type="Proteomes" id="UP000007304">
    <property type="component" value="Unassembled WGS sequence"/>
</dbReference>
<accession>H6BKX3</accession>
<dbReference type="HOGENOM" id="CLU_009826_0_0_1"/>
<dbReference type="CDD" id="cd01299">
    <property type="entry name" value="Met_dep_hydrolase_A"/>
    <property type="match status" value="1"/>
</dbReference>
<dbReference type="InParanoid" id="H6BKX3"/>
<dbReference type="InterPro" id="IPR000073">
    <property type="entry name" value="AB_hydrolase_1"/>
</dbReference>
<dbReference type="SUPFAM" id="SSF53474">
    <property type="entry name" value="alpha/beta-Hydrolases"/>
    <property type="match status" value="1"/>
</dbReference>
<dbReference type="Pfam" id="PF01557">
    <property type="entry name" value="FAA_hydrolase"/>
    <property type="match status" value="1"/>
</dbReference>
<evidence type="ECO:0000313" key="7">
    <source>
        <dbReference type="Proteomes" id="UP000007304"/>
    </source>
</evidence>
<evidence type="ECO:0000256" key="1">
    <source>
        <dbReference type="ARBA" id="ARBA00010211"/>
    </source>
</evidence>
<feature type="domain" description="Fumarylacetoacetase-like C-terminal" evidence="4">
    <location>
        <begin position="567"/>
        <end position="779"/>
    </location>
</feature>
<keyword evidence="7" id="KW-1185">Reference proteome</keyword>
<dbReference type="Gene3D" id="3.20.20.140">
    <property type="entry name" value="Metal-dependent hydrolases"/>
    <property type="match status" value="1"/>
</dbReference>
<dbReference type="eggNOG" id="KOG1535">
    <property type="taxonomic scope" value="Eukaryota"/>
</dbReference>
<dbReference type="InterPro" id="IPR051781">
    <property type="entry name" value="Metallo-dep_Hydrolase"/>
</dbReference>
<dbReference type="PANTHER" id="PTHR43135:SF3">
    <property type="entry name" value="ALPHA-D-RIBOSE 1-METHYLPHOSPHONATE 5-TRIPHOSPHATE DIPHOSPHATASE"/>
    <property type="match status" value="1"/>
</dbReference>
<sequence>MLRLGSVSFQDRVSQYTHVTMAPGILTNGWNGDVSVRTKASRKSFPYENLRFDPKLQPKKYEIAGTPRSSKVLFLDVNILDSTGDEPYRGDVYIEGERIVAVGKVPQVDKLRKSTDVKVINGHGRTLMSGLGDAHAHLTWNDNALELLGDVSVEEHTLITIKSAKCYLDSGYTMAYGAASAKDRLDVVIRDAINNGDIPGPRYLANGREIARRDGELAAGITAFADGPLEMRELIRHHAKLGVDQIKLSMSGEAITEVRSAEECFFTDEETAACVDEAHRHGLRVCSHARARDSVIQCVKHGVDVIYHASYTDAVGMDMLEKAKHKHVVAPAINWLYTTVHEAEPFGYTFEKAEQVGYKRELDIAIDALKEMHKRGITVLPGGDYGFAWCPHGTYARDLEHFVKLLDFTPMESIIAATAGMAKLFMQENELGKIQPGFYADCILVDGDPLKDIAVLQDHDKLNVIMINGRLHKSAASDFAQPEEPLSTPVQPKVHYNFVTFQDSLGRPRVGHLDFETSTICSLTMSSGSALSSLQQVIELDNDVVRTEESFPLATTKLLAPIYDRDILCVGSNYSDHAKEFRESGYDRTGLQQKAEFPTIFTKRKTSIIGADEDIYAHPGFTESLDYEGEVGIIIGKTGFAISEANAMDYVWGYTIINDVTAREKQRDHGQFFMGKSPDTFCPMGPVAVPASALPETLRVQTYVNGEKRQDGTTDMLITSIPKLIEIISAGLTLQPGDVIATGTPAGVGVGMKPEPKFLKAGDLVEISVTGLGTLSNRVSDKKPATLTTQPTSSLPQYNLERSWGGAGLSRVGEKLVNVRELGNSKGPETVVFVHGLGSSMEYYMPLVQAMKLDEKYRVVLYDFEGHGLTPTAGAASTTIESLVEDLENLFVAKSITKAVVVGWSIGGLIAMLFAQHNPSAVEKLVLLGPGPNPFPDPAVEVFTKRAAAVRAQGMDASGVASAVVGAATSPRTQSERPVALAAVRQALVATHPEGYAKGCLALARSKNTTIRVEQLRMPVLLVAGMDDKISPMGLNEAYLKRLSDGRLEKVEGVGHWHVLEDVHATARAVGRFL</sequence>
<dbReference type="PANTHER" id="PTHR43135">
    <property type="entry name" value="ALPHA-D-RIBOSE 1-METHYLPHOSPHONATE 5-TRIPHOSPHATE DIPHOSPHATASE"/>
    <property type="match status" value="1"/>
</dbReference>
<reference evidence="6" key="1">
    <citation type="submission" date="2011-07" db="EMBL/GenBank/DDBJ databases">
        <title>The Genome Sequence of Exophiala (Wangiella) dermatitidis NIH/UT8656.</title>
        <authorList>
            <consortium name="The Broad Institute Genome Sequencing Platform"/>
            <person name="Cuomo C."/>
            <person name="Wang Z."/>
            <person name="Hunicke-Smith S."/>
            <person name="Szanislo P.J."/>
            <person name="Earl A."/>
            <person name="Young S.K."/>
            <person name="Zeng Q."/>
            <person name="Gargeya S."/>
            <person name="Fitzgerald M."/>
            <person name="Haas B."/>
            <person name="Abouelleil A."/>
            <person name="Alvarado L."/>
            <person name="Arachchi H.M."/>
            <person name="Berlin A."/>
            <person name="Brown A."/>
            <person name="Chapman S.B."/>
            <person name="Chen Z."/>
            <person name="Dunbar C."/>
            <person name="Freedman E."/>
            <person name="Gearin G."/>
            <person name="Gellesch M."/>
            <person name="Goldberg J."/>
            <person name="Griggs A."/>
            <person name="Gujja S."/>
            <person name="Heiman D."/>
            <person name="Howarth C."/>
            <person name="Larson L."/>
            <person name="Lui A."/>
            <person name="MacDonald P.J.P."/>
            <person name="Montmayeur A."/>
            <person name="Murphy C."/>
            <person name="Neiman D."/>
            <person name="Pearson M."/>
            <person name="Priest M."/>
            <person name="Roberts A."/>
            <person name="Saif S."/>
            <person name="Shea T."/>
            <person name="Shenoy N."/>
            <person name="Sisk P."/>
            <person name="Stolte C."/>
            <person name="Sykes S."/>
            <person name="Wortman J."/>
            <person name="Nusbaum C."/>
            <person name="Birren B."/>
        </authorList>
    </citation>
    <scope>NUCLEOTIDE SEQUENCE</scope>
    <source>
        <strain evidence="6">NIH/UT8656</strain>
    </source>
</reference>
<evidence type="ECO:0000259" key="5">
    <source>
        <dbReference type="Pfam" id="PF01979"/>
    </source>
</evidence>
<feature type="domain" description="Amidohydrolase-related" evidence="5">
    <location>
        <begin position="127"/>
        <end position="471"/>
    </location>
</feature>
<evidence type="ECO:0000259" key="3">
    <source>
        <dbReference type="Pfam" id="PF00561"/>
    </source>
</evidence>
<evidence type="ECO:0000256" key="2">
    <source>
        <dbReference type="ARBA" id="ARBA00022723"/>
    </source>
</evidence>
<dbReference type="AlphaFoldDB" id="H6BKX3"/>
<dbReference type="InterPro" id="IPR011234">
    <property type="entry name" value="Fumarylacetoacetase-like_C"/>
</dbReference>
<evidence type="ECO:0000313" key="6">
    <source>
        <dbReference type="EMBL" id="EHY51774.1"/>
    </source>
</evidence>
<dbReference type="GO" id="GO:0050163">
    <property type="term" value="F:oxaloacetate tautomerase activity"/>
    <property type="evidence" value="ECO:0007669"/>
    <property type="project" value="UniProtKB-ARBA"/>
</dbReference>